<proteinExistence type="predicted"/>
<dbReference type="EMBL" id="PYIX02000007">
    <property type="protein sequence ID" value="RFC84362.1"/>
    <property type="molecule type" value="Genomic_DNA"/>
</dbReference>
<evidence type="ECO:0000256" key="1">
    <source>
        <dbReference type="SAM" id="Phobius"/>
    </source>
</evidence>
<dbReference type="Proteomes" id="UP000240957">
    <property type="component" value="Unassembled WGS sequence"/>
</dbReference>
<feature type="transmembrane region" description="Helical" evidence="1">
    <location>
        <begin position="170"/>
        <end position="190"/>
    </location>
</feature>
<name>A0A371YSE3_9GAMM</name>
<feature type="transmembrane region" description="Helical" evidence="1">
    <location>
        <begin position="12"/>
        <end position="34"/>
    </location>
</feature>
<dbReference type="SUPFAM" id="SSF48317">
    <property type="entry name" value="Acid phosphatase/Vanadium-dependent haloperoxidase"/>
    <property type="match status" value="1"/>
</dbReference>
<evidence type="ECO:0000313" key="5">
    <source>
        <dbReference type="Proteomes" id="UP000240957"/>
    </source>
</evidence>
<evidence type="ECO:0000313" key="6">
    <source>
        <dbReference type="Proteomes" id="UP001595455"/>
    </source>
</evidence>
<evidence type="ECO:0000259" key="2">
    <source>
        <dbReference type="Pfam" id="PF01569"/>
    </source>
</evidence>
<dbReference type="OrthoDB" id="7348799at2"/>
<feature type="transmembrane region" description="Helical" evidence="1">
    <location>
        <begin position="145"/>
        <end position="163"/>
    </location>
</feature>
<dbReference type="RefSeq" id="WP_107007490.1">
    <property type="nucleotide sequence ID" value="NZ_JBHRSF010000008.1"/>
</dbReference>
<feature type="transmembrane region" description="Helical" evidence="1">
    <location>
        <begin position="202"/>
        <end position="219"/>
    </location>
</feature>
<dbReference type="InterPro" id="IPR036938">
    <property type="entry name" value="PAP2/HPO_sf"/>
</dbReference>
<evidence type="ECO:0000313" key="3">
    <source>
        <dbReference type="EMBL" id="MFC2994773.1"/>
    </source>
</evidence>
<feature type="transmembrane region" description="Helical" evidence="1">
    <location>
        <begin position="94"/>
        <end position="113"/>
    </location>
</feature>
<reference evidence="3" key="4">
    <citation type="submission" date="2024-09" db="EMBL/GenBank/DDBJ databases">
        <authorList>
            <person name="Sun Q."/>
            <person name="Mori K."/>
        </authorList>
    </citation>
    <scope>NUCLEOTIDE SEQUENCE</scope>
    <source>
        <strain evidence="3">KCTC 62575</strain>
    </source>
</reference>
<dbReference type="CDD" id="cd03396">
    <property type="entry name" value="PAP2_like_6"/>
    <property type="match status" value="1"/>
</dbReference>
<dbReference type="Proteomes" id="UP001595455">
    <property type="component" value="Unassembled WGS sequence"/>
</dbReference>
<sequence>MLLSKFNKIALTYIFISLITFAILWFFFPIGGAIDQYLIHPWMDQSGHFLYRDNYYLVQWNHKYLKYLLIIVYVSFLSLWLASFKLEKLKPSRWLYGYMFWVSLFSMAVIGLLKSQSRHACPWNMIQTTSSGFNWDFSATQGHCFPGGHACSGFALMTGYFVYRLASARRAYIFLGLGLILGFVMGWGQMMRGAHFLSHNLWTAWVIFAINAFLYLIFYKKFKAA</sequence>
<keyword evidence="1" id="KW-0472">Membrane</keyword>
<keyword evidence="6" id="KW-1185">Reference proteome</keyword>
<reference evidence="4 5" key="2">
    <citation type="submission" date="2018-08" db="EMBL/GenBank/DDBJ databases">
        <title>The draft genome of Acinetobacter sichuanensis strain WCHAc060041.</title>
        <authorList>
            <person name="Qin J."/>
            <person name="Feng Y."/>
            <person name="Zong Z."/>
        </authorList>
    </citation>
    <scope>NUCLEOTIDE SEQUENCE [LARGE SCALE GENOMIC DNA]</scope>
    <source>
        <strain evidence="4 5">WCHAc060041</strain>
    </source>
</reference>
<feature type="transmembrane region" description="Helical" evidence="1">
    <location>
        <begin position="64"/>
        <end position="82"/>
    </location>
</feature>
<keyword evidence="1" id="KW-0812">Transmembrane</keyword>
<keyword evidence="1" id="KW-1133">Transmembrane helix</keyword>
<gene>
    <name evidence="3" type="ORF">ACFODO_05675</name>
    <name evidence="4" type="ORF">C9E89_006750</name>
</gene>
<dbReference type="InterPro" id="IPR000326">
    <property type="entry name" value="PAP2/HPO"/>
</dbReference>
<evidence type="ECO:0000313" key="4">
    <source>
        <dbReference type="EMBL" id="RFC84362.1"/>
    </source>
</evidence>
<protein>
    <submittedName>
        <fullName evidence="3 4">PAP2 family protein</fullName>
    </submittedName>
</protein>
<reference evidence="3" key="1">
    <citation type="journal article" date="2014" name="Int. J. Syst. Evol. Microbiol.">
        <title>Complete genome of a new Firmicutes species belonging to the dominant human colonic microbiota ('Ruminococcus bicirculans') reveals two chromosomes and a selective capacity to utilize plant glucans.</title>
        <authorList>
            <consortium name="NISC Comparative Sequencing Program"/>
            <person name="Wegmann U."/>
            <person name="Louis P."/>
            <person name="Goesmann A."/>
            <person name="Henrissat B."/>
            <person name="Duncan S.H."/>
            <person name="Flint H.J."/>
        </authorList>
    </citation>
    <scope>NUCLEOTIDE SEQUENCE</scope>
    <source>
        <strain evidence="3">KCTC 62575</strain>
    </source>
</reference>
<reference evidence="6" key="3">
    <citation type="journal article" date="2019" name="Int. J. Syst. Evol. Microbiol.">
        <title>The Global Catalogue of Microorganisms (GCM) 10K type strain sequencing project: providing services to taxonomists for standard genome sequencing and annotation.</title>
        <authorList>
            <consortium name="The Broad Institute Genomics Platform"/>
            <consortium name="The Broad Institute Genome Sequencing Center for Infectious Disease"/>
            <person name="Wu L."/>
            <person name="Ma J."/>
        </authorList>
    </citation>
    <scope>NUCLEOTIDE SEQUENCE [LARGE SCALE GENOMIC DNA]</scope>
    <source>
        <strain evidence="6">KCTC 62575</strain>
    </source>
</reference>
<dbReference type="EMBL" id="JBHRSF010000008">
    <property type="protein sequence ID" value="MFC2994773.1"/>
    <property type="molecule type" value="Genomic_DNA"/>
</dbReference>
<feature type="domain" description="Phosphatidic acid phosphatase type 2/haloperoxidase" evidence="2">
    <location>
        <begin position="98"/>
        <end position="222"/>
    </location>
</feature>
<dbReference type="Pfam" id="PF01569">
    <property type="entry name" value="PAP2"/>
    <property type="match status" value="1"/>
</dbReference>
<accession>A0A371YSE3</accession>
<comment type="caution">
    <text evidence="4">The sequence shown here is derived from an EMBL/GenBank/DDBJ whole genome shotgun (WGS) entry which is preliminary data.</text>
</comment>
<organism evidence="4 5">
    <name type="scientific">Acinetobacter sichuanensis</name>
    <dbReference type="NCBI Taxonomy" id="2136183"/>
    <lineage>
        <taxon>Bacteria</taxon>
        <taxon>Pseudomonadati</taxon>
        <taxon>Pseudomonadota</taxon>
        <taxon>Gammaproteobacteria</taxon>
        <taxon>Moraxellales</taxon>
        <taxon>Moraxellaceae</taxon>
        <taxon>Acinetobacter</taxon>
    </lineage>
</organism>
<dbReference type="AlphaFoldDB" id="A0A371YSE3"/>